<dbReference type="NCBIfam" id="NF003967">
    <property type="entry name" value="PRK05461.1"/>
    <property type="match status" value="1"/>
</dbReference>
<gene>
    <name evidence="2" type="primary">apaG</name>
    <name evidence="4" type="ORF">C8P69_107173</name>
</gene>
<organism evidence="4 5">
    <name type="scientific">Phreatobacter oligotrophus</name>
    <dbReference type="NCBI Taxonomy" id="1122261"/>
    <lineage>
        <taxon>Bacteria</taxon>
        <taxon>Pseudomonadati</taxon>
        <taxon>Pseudomonadota</taxon>
        <taxon>Alphaproteobacteria</taxon>
        <taxon>Hyphomicrobiales</taxon>
        <taxon>Phreatobacteraceae</taxon>
        <taxon>Phreatobacter</taxon>
    </lineage>
</organism>
<comment type="caution">
    <text evidence="4">The sequence shown here is derived from an EMBL/GenBank/DDBJ whole genome shotgun (WGS) entry which is preliminary data.</text>
</comment>
<dbReference type="PROSITE" id="PS51087">
    <property type="entry name" value="APAG"/>
    <property type="match status" value="1"/>
</dbReference>
<dbReference type="InterPro" id="IPR036767">
    <property type="entry name" value="ApaG_sf"/>
</dbReference>
<dbReference type="RefSeq" id="WP_108178534.1">
    <property type="nucleotide sequence ID" value="NZ_JAIESU010000056.1"/>
</dbReference>
<sequence>MYRALTRGIQVTVTPEFLPDRSEPDSNQFFWAYHVEILNLSGERVQLRARYWRITDEIGRLQEVRGPGVVGEQPIIEPGAAFEYSSGCPLTTPTGIMAGHYLMVSERNETFHAEIPAFSLDSPFAHRTVN</sequence>
<dbReference type="InterPro" id="IPR007474">
    <property type="entry name" value="ApaG_domain"/>
</dbReference>
<accession>A0A2T4Z0E8</accession>
<dbReference type="AlphaFoldDB" id="A0A2T4Z0E8"/>
<dbReference type="HAMAP" id="MF_00791">
    <property type="entry name" value="ApaG"/>
    <property type="match status" value="1"/>
</dbReference>
<dbReference type="PANTHER" id="PTHR14289:SF16">
    <property type="entry name" value="POLYMERASE DELTA-INTERACTING PROTEIN 2"/>
    <property type="match status" value="1"/>
</dbReference>
<dbReference type="PANTHER" id="PTHR14289">
    <property type="entry name" value="F-BOX ONLY PROTEIN 3"/>
    <property type="match status" value="1"/>
</dbReference>
<dbReference type="GO" id="GO:0070987">
    <property type="term" value="P:error-free translesion synthesis"/>
    <property type="evidence" value="ECO:0007669"/>
    <property type="project" value="TreeGrafter"/>
</dbReference>
<dbReference type="InterPro" id="IPR023065">
    <property type="entry name" value="Uncharacterised_ApaG"/>
</dbReference>
<feature type="domain" description="ApaG" evidence="3">
    <location>
        <begin position="3"/>
        <end position="127"/>
    </location>
</feature>
<dbReference type="SUPFAM" id="SSF110069">
    <property type="entry name" value="ApaG-like"/>
    <property type="match status" value="1"/>
</dbReference>
<evidence type="ECO:0000313" key="5">
    <source>
        <dbReference type="Proteomes" id="UP000241808"/>
    </source>
</evidence>
<dbReference type="EMBL" id="PZZL01000007">
    <property type="protein sequence ID" value="PTM52895.1"/>
    <property type="molecule type" value="Genomic_DNA"/>
</dbReference>
<evidence type="ECO:0000313" key="4">
    <source>
        <dbReference type="EMBL" id="PTM52895.1"/>
    </source>
</evidence>
<evidence type="ECO:0000259" key="3">
    <source>
        <dbReference type="PROSITE" id="PS51087"/>
    </source>
</evidence>
<dbReference type="Proteomes" id="UP000241808">
    <property type="component" value="Unassembled WGS sequence"/>
</dbReference>
<protein>
    <recommendedName>
        <fullName evidence="1 2">Protein ApaG</fullName>
    </recommendedName>
</protein>
<name>A0A2T4Z0E8_9HYPH</name>
<evidence type="ECO:0000256" key="1">
    <source>
        <dbReference type="ARBA" id="ARBA00017693"/>
    </source>
</evidence>
<dbReference type="OrthoDB" id="9795226at2"/>
<proteinExistence type="inferred from homology"/>
<dbReference type="Gene3D" id="2.60.40.1470">
    <property type="entry name" value="ApaG domain"/>
    <property type="match status" value="1"/>
</dbReference>
<keyword evidence="5" id="KW-1185">Reference proteome</keyword>
<dbReference type="Pfam" id="PF04379">
    <property type="entry name" value="DUF525"/>
    <property type="match status" value="1"/>
</dbReference>
<reference evidence="4 5" key="1">
    <citation type="submission" date="2018-04" db="EMBL/GenBank/DDBJ databases">
        <title>Genomic Encyclopedia of Archaeal and Bacterial Type Strains, Phase II (KMG-II): from individual species to whole genera.</title>
        <authorList>
            <person name="Goeker M."/>
        </authorList>
    </citation>
    <scope>NUCLEOTIDE SEQUENCE [LARGE SCALE GENOMIC DNA]</scope>
    <source>
        <strain evidence="4 5">DSM 25521</strain>
    </source>
</reference>
<evidence type="ECO:0000256" key="2">
    <source>
        <dbReference type="HAMAP-Rule" id="MF_00791"/>
    </source>
</evidence>